<sequence length="215" mass="23312">MGGISLCFDVICHVLLCCATYLCTYMLLQAAVPLAQLIDSKTVDETRTNCPSSGTSMSWSVHAFPMPSAAGQRCASTSAGNHWRGFFIDIPHAVSVDSADRSNPAPWHLAGCSWECNVNACHGRQCASPDACCDSTTKVTQGIASLFVTRLCYQIEHGTLPARRLSRDRLGGPGRIQCQRSQRRRREGWIYSTSRKSASATGSAQKTRQPGVKQG</sequence>
<feature type="region of interest" description="Disordered" evidence="1">
    <location>
        <begin position="171"/>
        <end position="215"/>
    </location>
</feature>
<organism evidence="2 3">
    <name type="scientific">Phyllosticta citricarpa</name>
    <dbReference type="NCBI Taxonomy" id="55181"/>
    <lineage>
        <taxon>Eukaryota</taxon>
        <taxon>Fungi</taxon>
        <taxon>Dikarya</taxon>
        <taxon>Ascomycota</taxon>
        <taxon>Pezizomycotina</taxon>
        <taxon>Dothideomycetes</taxon>
        <taxon>Dothideomycetes incertae sedis</taxon>
        <taxon>Botryosphaeriales</taxon>
        <taxon>Phyllostictaceae</taxon>
        <taxon>Phyllosticta</taxon>
    </lineage>
</organism>
<keyword evidence="3" id="KW-1185">Reference proteome</keyword>
<evidence type="ECO:0000313" key="3">
    <source>
        <dbReference type="Proteomes" id="UP001365128"/>
    </source>
</evidence>
<name>A0ABR1LYS6_9PEZI</name>
<proteinExistence type="predicted"/>
<evidence type="ECO:0000256" key="1">
    <source>
        <dbReference type="SAM" id="MobiDB-lite"/>
    </source>
</evidence>
<reference evidence="2 3" key="1">
    <citation type="submission" date="2024-04" db="EMBL/GenBank/DDBJ databases">
        <title>Phyllosticta paracitricarpa is synonymous to the EU quarantine fungus P. citricarpa based on phylogenomic analyses.</title>
        <authorList>
            <consortium name="Lawrence Berkeley National Laboratory"/>
            <person name="Van Ingen-Buijs V.A."/>
            <person name="Van Westerhoven A.C."/>
            <person name="Haridas S."/>
            <person name="Skiadas P."/>
            <person name="Martin F."/>
            <person name="Groenewald J.Z."/>
            <person name="Crous P.W."/>
            <person name="Seidl M.F."/>
        </authorList>
    </citation>
    <scope>NUCLEOTIDE SEQUENCE [LARGE SCALE GENOMIC DNA]</scope>
    <source>
        <strain evidence="2 3">CBS 122670</strain>
    </source>
</reference>
<evidence type="ECO:0000313" key="2">
    <source>
        <dbReference type="EMBL" id="KAK7539220.1"/>
    </source>
</evidence>
<dbReference type="Proteomes" id="UP001365128">
    <property type="component" value="Unassembled WGS sequence"/>
</dbReference>
<protein>
    <recommendedName>
        <fullName evidence="4">Secreted protein</fullName>
    </recommendedName>
</protein>
<comment type="caution">
    <text evidence="2">The sequence shown here is derived from an EMBL/GenBank/DDBJ whole genome shotgun (WGS) entry which is preliminary data.</text>
</comment>
<feature type="compositionally biased region" description="Polar residues" evidence="1">
    <location>
        <begin position="191"/>
        <end position="208"/>
    </location>
</feature>
<accession>A0ABR1LYS6</accession>
<dbReference type="EMBL" id="JBBPDW010000028">
    <property type="protein sequence ID" value="KAK7539220.1"/>
    <property type="molecule type" value="Genomic_DNA"/>
</dbReference>
<gene>
    <name evidence="2" type="ORF">IWX46DRAFT_206005</name>
</gene>
<evidence type="ECO:0008006" key="4">
    <source>
        <dbReference type="Google" id="ProtNLM"/>
    </source>
</evidence>